<reference evidence="1" key="2">
    <citation type="journal article" date="2015" name="Fish Shellfish Immunol.">
        <title>Early steps in the European eel (Anguilla anguilla)-Vibrio vulnificus interaction in the gills: Role of the RtxA13 toxin.</title>
        <authorList>
            <person name="Callol A."/>
            <person name="Pajuelo D."/>
            <person name="Ebbesson L."/>
            <person name="Teles M."/>
            <person name="MacKenzie S."/>
            <person name="Amaro C."/>
        </authorList>
    </citation>
    <scope>NUCLEOTIDE SEQUENCE</scope>
</reference>
<evidence type="ECO:0000313" key="1">
    <source>
        <dbReference type="EMBL" id="JAH94660.1"/>
    </source>
</evidence>
<accession>A0A0E9WYF4</accession>
<sequence length="77" mass="8341">MERPQTGRPVGGHCSADMEAFSRLCLICWACNALQLCACFFSYPNVGTGSKNVDNSAKGRITSATNQPVCFEYELSS</sequence>
<dbReference type="EMBL" id="GBXM01013917">
    <property type="protein sequence ID" value="JAH94660.1"/>
    <property type="molecule type" value="Transcribed_RNA"/>
</dbReference>
<name>A0A0E9WYF4_ANGAN</name>
<dbReference type="AlphaFoldDB" id="A0A0E9WYF4"/>
<protein>
    <submittedName>
        <fullName evidence="1">Uncharacterized protein</fullName>
    </submittedName>
</protein>
<organism evidence="1">
    <name type="scientific">Anguilla anguilla</name>
    <name type="common">European freshwater eel</name>
    <name type="synonym">Muraena anguilla</name>
    <dbReference type="NCBI Taxonomy" id="7936"/>
    <lineage>
        <taxon>Eukaryota</taxon>
        <taxon>Metazoa</taxon>
        <taxon>Chordata</taxon>
        <taxon>Craniata</taxon>
        <taxon>Vertebrata</taxon>
        <taxon>Euteleostomi</taxon>
        <taxon>Actinopterygii</taxon>
        <taxon>Neopterygii</taxon>
        <taxon>Teleostei</taxon>
        <taxon>Anguilliformes</taxon>
        <taxon>Anguillidae</taxon>
        <taxon>Anguilla</taxon>
    </lineage>
</organism>
<proteinExistence type="predicted"/>
<reference evidence="1" key="1">
    <citation type="submission" date="2014-11" db="EMBL/GenBank/DDBJ databases">
        <authorList>
            <person name="Amaro Gonzalez C."/>
        </authorList>
    </citation>
    <scope>NUCLEOTIDE SEQUENCE</scope>
</reference>